<dbReference type="PANTHER" id="PTHR11092:SF0">
    <property type="entry name" value="EPIMERASE FAMILY PROTEIN SDR39U1"/>
    <property type="match status" value="1"/>
</dbReference>
<feature type="domain" description="NAD-dependent epimerase/dehydratase" evidence="2">
    <location>
        <begin position="32"/>
        <end position="252"/>
    </location>
</feature>
<reference evidence="4" key="1">
    <citation type="submission" date="2023-06" db="EMBL/GenBank/DDBJ databases">
        <title>Genomic of Parafulvivirga corallium.</title>
        <authorList>
            <person name="Wang G."/>
        </authorList>
    </citation>
    <scope>NUCLEOTIDE SEQUENCE</scope>
    <source>
        <strain evidence="4">BMA10</strain>
    </source>
</reference>
<dbReference type="CDD" id="cd05242">
    <property type="entry name" value="SDR_a8"/>
    <property type="match status" value="1"/>
</dbReference>
<evidence type="ECO:0000259" key="2">
    <source>
        <dbReference type="Pfam" id="PF01370"/>
    </source>
</evidence>
<dbReference type="Proteomes" id="UP001172082">
    <property type="component" value="Unassembled WGS sequence"/>
</dbReference>
<sequence>MLSGQVSDIASYILLGYQSLQTMDYPAMNKKVLITGGTGLVGKRLTEILISQGCEVSYLSRSKKKLAGVSVFKWDIKKNFIEEGALENIDCIIHLAGAGVAERRWSKEYKDVIRDSRVNSSELLLQALKSSGNKVKTFISASAIGIYGFDTGSGIVSEESEYGTDFLAHVTREWEEKVDQVVDLNKRLVKLRIGMVLSKDGGALSKMIGPAKLGLGAGFGSGKQYLSWIHIDDLCAMFIKAIESDDLHGSYNAVAPSPITNYEFAKTLSKVLRRPFFAPNVPGFLLKIVLGEMANLVLGGSKVSSKKIESMGFQFKFRDLENAIIDLLKK</sequence>
<proteinExistence type="inferred from homology"/>
<protein>
    <submittedName>
        <fullName evidence="4">TIGR01777 family oxidoreductase</fullName>
    </submittedName>
</protein>
<gene>
    <name evidence="4" type="ORF">QQ008_21615</name>
</gene>
<evidence type="ECO:0000256" key="1">
    <source>
        <dbReference type="ARBA" id="ARBA00009353"/>
    </source>
</evidence>
<comment type="caution">
    <text evidence="4">The sequence shown here is derived from an EMBL/GenBank/DDBJ whole genome shotgun (WGS) entry which is preliminary data.</text>
</comment>
<dbReference type="EMBL" id="JAUJEA010000009">
    <property type="protein sequence ID" value="MDN5204004.1"/>
    <property type="molecule type" value="Genomic_DNA"/>
</dbReference>
<evidence type="ECO:0000313" key="4">
    <source>
        <dbReference type="EMBL" id="MDN5204004.1"/>
    </source>
</evidence>
<comment type="similarity">
    <text evidence="1">Belongs to the NAD(P)-dependent epimerase/dehydratase family. SDR39U1 subfamily.</text>
</comment>
<dbReference type="InterPro" id="IPR010099">
    <property type="entry name" value="SDR39U1"/>
</dbReference>
<dbReference type="NCBIfam" id="TIGR01777">
    <property type="entry name" value="yfcH"/>
    <property type="match status" value="1"/>
</dbReference>
<dbReference type="RefSeq" id="WP_346754028.1">
    <property type="nucleotide sequence ID" value="NZ_JAUJEA010000009.1"/>
</dbReference>
<dbReference type="InterPro" id="IPR001509">
    <property type="entry name" value="Epimerase_deHydtase"/>
</dbReference>
<dbReference type="Pfam" id="PF08338">
    <property type="entry name" value="DUF1731"/>
    <property type="match status" value="1"/>
</dbReference>
<evidence type="ECO:0000259" key="3">
    <source>
        <dbReference type="Pfam" id="PF08338"/>
    </source>
</evidence>
<feature type="domain" description="DUF1731" evidence="3">
    <location>
        <begin position="281"/>
        <end position="326"/>
    </location>
</feature>
<dbReference type="InterPro" id="IPR013549">
    <property type="entry name" value="DUF1731"/>
</dbReference>
<keyword evidence="5" id="KW-1185">Reference proteome</keyword>
<organism evidence="4 5">
    <name type="scientific">Splendidivirga corallicola</name>
    <dbReference type="NCBI Taxonomy" id="3051826"/>
    <lineage>
        <taxon>Bacteria</taxon>
        <taxon>Pseudomonadati</taxon>
        <taxon>Bacteroidota</taxon>
        <taxon>Cytophagia</taxon>
        <taxon>Cytophagales</taxon>
        <taxon>Splendidivirgaceae</taxon>
        <taxon>Splendidivirga</taxon>
    </lineage>
</organism>
<dbReference type="Pfam" id="PF01370">
    <property type="entry name" value="Epimerase"/>
    <property type="match status" value="1"/>
</dbReference>
<dbReference type="InterPro" id="IPR036291">
    <property type="entry name" value="NAD(P)-bd_dom_sf"/>
</dbReference>
<dbReference type="SUPFAM" id="SSF51735">
    <property type="entry name" value="NAD(P)-binding Rossmann-fold domains"/>
    <property type="match status" value="1"/>
</dbReference>
<accession>A0ABT8KTB8</accession>
<dbReference type="Gene3D" id="3.40.50.720">
    <property type="entry name" value="NAD(P)-binding Rossmann-like Domain"/>
    <property type="match status" value="1"/>
</dbReference>
<name>A0ABT8KTB8_9BACT</name>
<dbReference type="PANTHER" id="PTHR11092">
    <property type="entry name" value="SUGAR NUCLEOTIDE EPIMERASE RELATED"/>
    <property type="match status" value="1"/>
</dbReference>
<evidence type="ECO:0000313" key="5">
    <source>
        <dbReference type="Proteomes" id="UP001172082"/>
    </source>
</evidence>